<accession>A0ABY6P6S2</accession>
<keyword evidence="1" id="KW-0812">Transmembrane</keyword>
<name>A0ABY6P6S2_9ACTN</name>
<gene>
    <name evidence="2" type="ORF">OJ254_02005</name>
</gene>
<dbReference type="InterPro" id="IPR036259">
    <property type="entry name" value="MFS_trans_sf"/>
</dbReference>
<evidence type="ECO:0000256" key="1">
    <source>
        <dbReference type="SAM" id="Phobius"/>
    </source>
</evidence>
<organism evidence="2 3">
    <name type="scientific">Streptomyces endophytica</name>
    <dbReference type="NCBI Taxonomy" id="2991496"/>
    <lineage>
        <taxon>Bacteria</taxon>
        <taxon>Bacillati</taxon>
        <taxon>Actinomycetota</taxon>
        <taxon>Actinomycetes</taxon>
        <taxon>Kitasatosporales</taxon>
        <taxon>Streptomycetaceae</taxon>
        <taxon>Streptomyces</taxon>
    </lineage>
</organism>
<dbReference type="RefSeq" id="WP_265360994.1">
    <property type="nucleotide sequence ID" value="NZ_CP110636.1"/>
</dbReference>
<evidence type="ECO:0008006" key="4">
    <source>
        <dbReference type="Google" id="ProtNLM"/>
    </source>
</evidence>
<feature type="transmembrane region" description="Helical" evidence="1">
    <location>
        <begin position="72"/>
        <end position="92"/>
    </location>
</feature>
<keyword evidence="3" id="KW-1185">Reference proteome</keyword>
<evidence type="ECO:0000313" key="2">
    <source>
        <dbReference type="EMBL" id="UZJ29479.1"/>
    </source>
</evidence>
<dbReference type="EMBL" id="CP110636">
    <property type="protein sequence ID" value="UZJ29479.1"/>
    <property type="molecule type" value="Genomic_DNA"/>
</dbReference>
<dbReference type="SUPFAM" id="SSF103473">
    <property type="entry name" value="MFS general substrate transporter"/>
    <property type="match status" value="1"/>
</dbReference>
<protein>
    <recommendedName>
        <fullName evidence="4">MFS transporter</fullName>
    </recommendedName>
</protein>
<reference evidence="2" key="1">
    <citation type="submission" date="2022-11" db="EMBL/GenBank/DDBJ databases">
        <title>Identification and genomic analyses of a novel endophytic actinobacterium Streptomyces endophytica sp. nov. with potential for biocontrol of Yam anthracnose.</title>
        <authorList>
            <person name="Huang X."/>
        </authorList>
    </citation>
    <scope>NUCLEOTIDE SEQUENCE</scope>
    <source>
        <strain evidence="2">HNM0140</strain>
    </source>
</reference>
<keyword evidence="1" id="KW-1133">Transmembrane helix</keyword>
<dbReference type="Proteomes" id="UP001164959">
    <property type="component" value="Chromosome"/>
</dbReference>
<proteinExistence type="predicted"/>
<keyword evidence="1" id="KW-0472">Membrane</keyword>
<evidence type="ECO:0000313" key="3">
    <source>
        <dbReference type="Proteomes" id="UP001164959"/>
    </source>
</evidence>
<sequence>MVWCAALGAALPSLYVVCTGGLTEDVAGSASGWVQTTMAAGNAIGAAVLTAVAAEHTASLASPTGAAALTSGYATALWVAAGLAVAGTLLTVRLRLRREAPATA</sequence>